<keyword evidence="1" id="KW-0175">Coiled coil</keyword>
<organism evidence="2">
    <name type="scientific">Ceratitis capitata</name>
    <name type="common">Mediterranean fruit fly</name>
    <name type="synonym">Tephritis capitata</name>
    <dbReference type="NCBI Taxonomy" id="7213"/>
    <lineage>
        <taxon>Eukaryota</taxon>
        <taxon>Metazoa</taxon>
        <taxon>Ecdysozoa</taxon>
        <taxon>Arthropoda</taxon>
        <taxon>Hexapoda</taxon>
        <taxon>Insecta</taxon>
        <taxon>Pterygota</taxon>
        <taxon>Neoptera</taxon>
        <taxon>Endopterygota</taxon>
        <taxon>Diptera</taxon>
        <taxon>Brachycera</taxon>
        <taxon>Muscomorpha</taxon>
        <taxon>Tephritoidea</taxon>
        <taxon>Tephritidae</taxon>
        <taxon>Ceratitis</taxon>
        <taxon>Ceratitis</taxon>
    </lineage>
</organism>
<proteinExistence type="evidence at transcript level"/>
<dbReference type="GO" id="GO:0007219">
    <property type="term" value="P:Notch signaling pathway"/>
    <property type="evidence" value="ECO:0007669"/>
    <property type="project" value="InterPro"/>
</dbReference>
<dbReference type="PANTHER" id="PTHR12254">
    <property type="entry name" value="ENHANCER OF SPLIT MALPHA PROTEIN"/>
    <property type="match status" value="1"/>
</dbReference>
<dbReference type="OrthoDB" id="8190494at2759"/>
<accession>W8CAV2</accession>
<dbReference type="AlphaFoldDB" id="W8CAV2"/>
<reference evidence="2" key="1">
    <citation type="submission" date="2013-07" db="EMBL/GenBank/DDBJ databases">
        <authorList>
            <person name="Geib S."/>
        </authorList>
    </citation>
    <scope>NUCLEOTIDE SEQUENCE</scope>
</reference>
<feature type="non-terminal residue" evidence="2">
    <location>
        <position position="1"/>
    </location>
</feature>
<evidence type="ECO:0000313" key="2">
    <source>
        <dbReference type="EMBL" id="JAC05537.1"/>
    </source>
</evidence>
<sequence>ATQRNATHQANSSLKNFSRKTENISTNMCQQQQQLAASTNANANTQMQGSKLKSSYSIKRVLQTLFRNKQQQQQTNKLQRRQQQRLQQQNQRLCNSLESLESLENLRNAQMEEQHFYEEIEDNSANEKIAELAREDEEEAEEHDIYVPVRFARTEAGTFFWTTNLQPVLSSFAPVAADEDLLQPSYCYSNSQYPHMQYPYHHVQDRWAQA</sequence>
<feature type="coiled-coil region" evidence="1">
    <location>
        <begin position="69"/>
        <end position="103"/>
    </location>
</feature>
<evidence type="ECO:0000256" key="1">
    <source>
        <dbReference type="SAM" id="Coils"/>
    </source>
</evidence>
<dbReference type="EMBL" id="GAMC01001019">
    <property type="protein sequence ID" value="JAC05537.1"/>
    <property type="molecule type" value="mRNA"/>
</dbReference>
<protein>
    <submittedName>
        <fullName evidence="2">Enhancer of split malpha protein</fullName>
    </submittedName>
</protein>
<dbReference type="PANTHER" id="PTHR12254:SF0">
    <property type="entry name" value="BARBU-RELATED"/>
    <property type="match status" value="1"/>
</dbReference>
<dbReference type="InterPro" id="IPR029686">
    <property type="entry name" value="Malpha/m4/m2"/>
</dbReference>
<dbReference type="GO" id="GO:0007423">
    <property type="term" value="P:sensory organ development"/>
    <property type="evidence" value="ECO:0007669"/>
    <property type="project" value="InterPro"/>
</dbReference>
<dbReference type="Pfam" id="PF15952">
    <property type="entry name" value="ESM4"/>
    <property type="match status" value="1"/>
</dbReference>
<name>W8CAV2_CERCA</name>
<gene>
    <name evidence="2" type="primary">ESMA</name>
</gene>
<reference evidence="2" key="2">
    <citation type="journal article" date="2014" name="BMC Genomics">
        <title>A genomic perspective to assessing quality of mass-reared SIT flies used in Mediterranean fruit fly (Ceratitis capitata) eradication in California.</title>
        <authorList>
            <person name="Calla B."/>
            <person name="Hall B."/>
            <person name="Hou S."/>
            <person name="Geib S.M."/>
        </authorList>
    </citation>
    <scope>NUCLEOTIDE SEQUENCE</scope>
</reference>